<dbReference type="SUPFAM" id="SSF103506">
    <property type="entry name" value="Mitochondrial carrier"/>
    <property type="match status" value="2"/>
</dbReference>
<keyword evidence="6" id="KW-1133">Transmembrane helix</keyword>
<comment type="similarity">
    <text evidence="2 9">Belongs to the mitochondrial carrier (TC 2.A.29) family.</text>
</comment>
<gene>
    <name evidence="10" type="primary">PET8_2</name>
    <name evidence="10" type="ORF">GLX27_002816</name>
</gene>
<evidence type="ECO:0000256" key="2">
    <source>
        <dbReference type="ARBA" id="ARBA00006375"/>
    </source>
</evidence>
<dbReference type="Gene3D" id="1.50.40.10">
    <property type="entry name" value="Mitochondrial carrier domain"/>
    <property type="match status" value="2"/>
</dbReference>
<sequence>MDVESAEATQRLGPSFSTSLIAGAASGMSVDLLFYPIDTIKTRLQSAQGFWKAGGFAGVYRGMGSVAVGSAPGASIFFVTYESLKSYLSRTFYPGHAKDAKAMSPFVHMTSASIAEVAACLVRVPTEVVKSRQQTAAYGRISSLTAFRQVVAGEGVAGLYRGFGGTILREVRRRTHPDSVYVHPVPSLRVPQAQSCGTHQGADVVAGGGDGQYRGQFCGGRDDAAGCDQDAHHACQGTSRTFTQTHAGEAAVDTRITATLSRIVQQGGIGALFAGVVPRTLWIGLGGAVFLGTFDVAAKLLEPSVFGK</sequence>
<dbReference type="InterPro" id="IPR023395">
    <property type="entry name" value="MCP_dom_sf"/>
</dbReference>
<evidence type="ECO:0000256" key="4">
    <source>
        <dbReference type="ARBA" id="ARBA00022692"/>
    </source>
</evidence>
<organism evidence="10 11">
    <name type="scientific">Malassezia furfur</name>
    <name type="common">Pityriasis versicolor infection agent</name>
    <name type="synonym">Pityrosporum furfur</name>
    <dbReference type="NCBI Taxonomy" id="55194"/>
    <lineage>
        <taxon>Eukaryota</taxon>
        <taxon>Fungi</taxon>
        <taxon>Dikarya</taxon>
        <taxon>Basidiomycota</taxon>
        <taxon>Ustilaginomycotina</taxon>
        <taxon>Malasseziomycetes</taxon>
        <taxon>Malasseziales</taxon>
        <taxon>Malasseziaceae</taxon>
        <taxon>Malassezia</taxon>
    </lineage>
</organism>
<accession>A0ABY8ERM7</accession>
<dbReference type="Proteomes" id="UP000818624">
    <property type="component" value="Chromosome 3"/>
</dbReference>
<evidence type="ECO:0000256" key="1">
    <source>
        <dbReference type="ARBA" id="ARBA00004141"/>
    </source>
</evidence>
<evidence type="ECO:0000256" key="7">
    <source>
        <dbReference type="ARBA" id="ARBA00023136"/>
    </source>
</evidence>
<evidence type="ECO:0000256" key="8">
    <source>
        <dbReference type="PROSITE-ProRule" id="PRU00282"/>
    </source>
</evidence>
<evidence type="ECO:0000256" key="9">
    <source>
        <dbReference type="RuleBase" id="RU000488"/>
    </source>
</evidence>
<keyword evidence="4 8" id="KW-0812">Transmembrane</keyword>
<keyword evidence="7 8" id="KW-0472">Membrane</keyword>
<dbReference type="PROSITE" id="PS50920">
    <property type="entry name" value="SOLCAR"/>
    <property type="match status" value="2"/>
</dbReference>
<dbReference type="EMBL" id="CP046236">
    <property type="protein sequence ID" value="WFD48148.1"/>
    <property type="molecule type" value="Genomic_DNA"/>
</dbReference>
<dbReference type="InterPro" id="IPR018108">
    <property type="entry name" value="MCP_transmembrane"/>
</dbReference>
<evidence type="ECO:0000313" key="11">
    <source>
        <dbReference type="Proteomes" id="UP000818624"/>
    </source>
</evidence>
<proteinExistence type="inferred from homology"/>
<keyword evidence="11" id="KW-1185">Reference proteome</keyword>
<evidence type="ECO:0000256" key="6">
    <source>
        <dbReference type="ARBA" id="ARBA00022989"/>
    </source>
</evidence>
<comment type="subcellular location">
    <subcellularLocation>
        <location evidence="1">Membrane</location>
        <topology evidence="1">Multi-pass membrane protein</topology>
    </subcellularLocation>
</comment>
<keyword evidence="3 9" id="KW-0813">Transport</keyword>
<evidence type="ECO:0000313" key="10">
    <source>
        <dbReference type="EMBL" id="WFD48148.1"/>
    </source>
</evidence>
<reference evidence="10 11" key="1">
    <citation type="journal article" date="2020" name="Elife">
        <title>Loss of centromere function drives karyotype evolution in closely related Malassezia species.</title>
        <authorList>
            <person name="Sankaranarayanan S.R."/>
            <person name="Ianiri G."/>
            <person name="Coelho M.A."/>
            <person name="Reza M.H."/>
            <person name="Thimmappa B.C."/>
            <person name="Ganguly P."/>
            <person name="Vadnala R.N."/>
            <person name="Sun S."/>
            <person name="Siddharthan R."/>
            <person name="Tellgren-Roth C."/>
            <person name="Dawson T.L."/>
            <person name="Heitman J."/>
            <person name="Sanyal K."/>
        </authorList>
    </citation>
    <scope>NUCLEOTIDE SEQUENCE [LARGE SCALE GENOMIC DNA]</scope>
    <source>
        <strain evidence="10">CBS14141</strain>
    </source>
</reference>
<keyword evidence="5" id="KW-0677">Repeat</keyword>
<name>A0ABY8ERM7_MALFU</name>
<dbReference type="PANTHER" id="PTHR45667">
    <property type="entry name" value="S-ADENOSYLMETHIONINE MITOCHONDRIAL CARRIER PROTEIN"/>
    <property type="match status" value="1"/>
</dbReference>
<protein>
    <submittedName>
        <fullName evidence="10">S-adenosylmethionine transporter</fullName>
    </submittedName>
</protein>
<feature type="repeat" description="Solcar" evidence="8">
    <location>
        <begin position="103"/>
        <end position="187"/>
    </location>
</feature>
<evidence type="ECO:0000256" key="3">
    <source>
        <dbReference type="ARBA" id="ARBA00022448"/>
    </source>
</evidence>
<evidence type="ECO:0000256" key="5">
    <source>
        <dbReference type="ARBA" id="ARBA00022737"/>
    </source>
</evidence>
<feature type="repeat" description="Solcar" evidence="8">
    <location>
        <begin position="14"/>
        <end position="87"/>
    </location>
</feature>
<dbReference type="Pfam" id="PF00153">
    <property type="entry name" value="Mito_carr"/>
    <property type="match status" value="3"/>
</dbReference>